<evidence type="ECO:0000313" key="4">
    <source>
        <dbReference type="EMBL" id="CAE7237306.1"/>
    </source>
</evidence>
<dbReference type="CDD" id="cd00009">
    <property type="entry name" value="AAA"/>
    <property type="match status" value="1"/>
</dbReference>
<comment type="caution">
    <text evidence="4">The sequence shown here is derived from an EMBL/GenBank/DDBJ whole genome shotgun (WGS) entry which is preliminary data.</text>
</comment>
<dbReference type="InterPro" id="IPR036770">
    <property type="entry name" value="Ankyrin_rpt-contain_sf"/>
</dbReference>
<keyword evidence="5" id="KW-1185">Reference proteome</keyword>
<sequence length="955" mass="108181">MEAIGESINVWHNFVHAACVEDSKQEAVRECGQLTGRMEEAKIHSSIRISKLEKEKQVLEERLGLASVMRVKELEVQIAARPAQLQMPAAGGRNEASTAPEQQEGYTRDKDVYLRKELYSKDTGSHLSRKIFAGLKDENDNDPWPHIKKFHDSLKTVITAMSKRLVDRDEVVRLLVLAVVAKQHILLFGPPGTAKSYVAHLLSQFLYDTHEDFGGLYFEAQFHPSTTVEDIFGPTSLNDLRQGRIRRNVNSMLPYAAIAFLDEVFKAQPSLLSCLLSTLNERCFKNGSQMLKDLPLSTAVVASNEVPLEAGAGALMDRFLMRVLVDYVSADGPSAGDDVPLNRIMNSKFETSDRDIHPVFSLKDVDLLHKIAKKQMAHPADKCDTTWTWKKKCEYFLVLQNEAEAKRLLDEHFLEDRDGSVTVKKSAFNPKPADLQADATRGSDFQFQKLEAGWKLEGYKSCKKLREAVLPEKTAASADAQFPVFLRFSGGQEVRKIYDIVLEFVSHLRHLDALEEKQAASKRLSTEGGGRMSDRRSQQILGLMRIVAVTQQRNYLIIPDLYLMVYCCWKTRAEWEQLSKWWLLKIKAELRMATGSDKDKHNPKGHLWLSPSVIHELEQEFKGRRAEDDGAWKKLVLSQVFSDAKEKMLENKQALEEARKIREEQMRLQRVTEEEARKVERQKEEEKLAAAAKRVADQQQANEMLIRKSELMDMEQKAQREACNAQAKLLEKTKSHLKELAKTEQEMARRQAEVNAQQRQHLEANQRKIETDKKKYDNTVELSQLIKARNPQRDLPRVRALLSGDGNSSCAANINLMTSSSSGYGTGNTCFTWAVRHAQVEYLQEMLNPVHEPDLQWMDGSGDPPLCMARHVSDKKDRDEIISALCQAKCDVNQANGQNGNTLLHYMAKAGETSSCKILLESFKASASKKNNAGSTCKDLARGNSQMEGLFRNYK</sequence>
<dbReference type="EMBL" id="CAJNDS010000846">
    <property type="protein sequence ID" value="CAE7237306.1"/>
    <property type="molecule type" value="Genomic_DNA"/>
</dbReference>
<dbReference type="PANTHER" id="PTHR32204">
    <property type="entry name" value="ATPASE RAVA"/>
    <property type="match status" value="1"/>
</dbReference>
<dbReference type="InterPro" id="IPR041538">
    <property type="entry name" value="RavA-like_AAA_lid"/>
</dbReference>
<dbReference type="AlphaFoldDB" id="A0A812L901"/>
<reference evidence="4" key="1">
    <citation type="submission" date="2021-02" db="EMBL/GenBank/DDBJ databases">
        <authorList>
            <person name="Dougan E. K."/>
            <person name="Rhodes N."/>
            <person name="Thang M."/>
            <person name="Chan C."/>
        </authorList>
    </citation>
    <scope>NUCLEOTIDE SEQUENCE</scope>
</reference>
<gene>
    <name evidence="4" type="primary">ravA</name>
    <name evidence="4" type="ORF">SNAT2548_LOCUS10311</name>
</gene>
<protein>
    <submittedName>
        <fullName evidence="4">RavA protein</fullName>
    </submittedName>
</protein>
<dbReference type="InterPro" id="IPR003593">
    <property type="entry name" value="AAA+_ATPase"/>
</dbReference>
<dbReference type="InterPro" id="IPR002110">
    <property type="entry name" value="Ankyrin_rpt"/>
</dbReference>
<feature type="region of interest" description="Disordered" evidence="2">
    <location>
        <begin position="87"/>
        <end position="106"/>
    </location>
</feature>
<dbReference type="InterPro" id="IPR050513">
    <property type="entry name" value="RavA_ATPases"/>
</dbReference>
<feature type="domain" description="AAA+ ATPase" evidence="3">
    <location>
        <begin position="181"/>
        <end position="329"/>
    </location>
</feature>
<name>A0A812L901_9DINO</name>
<evidence type="ECO:0000313" key="5">
    <source>
        <dbReference type="Proteomes" id="UP000604046"/>
    </source>
</evidence>
<keyword evidence="1" id="KW-0175">Coiled coil</keyword>
<evidence type="ECO:0000259" key="3">
    <source>
        <dbReference type="SMART" id="SM00382"/>
    </source>
</evidence>
<dbReference type="InterPro" id="IPR027417">
    <property type="entry name" value="P-loop_NTPase"/>
</dbReference>
<dbReference type="Gene3D" id="1.25.40.20">
    <property type="entry name" value="Ankyrin repeat-containing domain"/>
    <property type="match status" value="1"/>
</dbReference>
<proteinExistence type="predicted"/>
<dbReference type="Pfam" id="PF17868">
    <property type="entry name" value="AAA_lid_8"/>
    <property type="match status" value="1"/>
</dbReference>
<feature type="coiled-coil region" evidence="1">
    <location>
        <begin position="644"/>
        <end position="701"/>
    </location>
</feature>
<dbReference type="SMART" id="SM00248">
    <property type="entry name" value="ANK"/>
    <property type="match status" value="3"/>
</dbReference>
<dbReference type="SUPFAM" id="SSF52540">
    <property type="entry name" value="P-loop containing nucleoside triphosphate hydrolases"/>
    <property type="match status" value="1"/>
</dbReference>
<organism evidence="4 5">
    <name type="scientific">Symbiodinium natans</name>
    <dbReference type="NCBI Taxonomy" id="878477"/>
    <lineage>
        <taxon>Eukaryota</taxon>
        <taxon>Sar</taxon>
        <taxon>Alveolata</taxon>
        <taxon>Dinophyceae</taxon>
        <taxon>Suessiales</taxon>
        <taxon>Symbiodiniaceae</taxon>
        <taxon>Symbiodinium</taxon>
    </lineage>
</organism>
<dbReference type="SUPFAM" id="SSF48403">
    <property type="entry name" value="Ankyrin repeat"/>
    <property type="match status" value="1"/>
</dbReference>
<dbReference type="Pfam" id="PF20030">
    <property type="entry name" value="bpMoxR"/>
    <property type="match status" value="1"/>
</dbReference>
<dbReference type="PANTHER" id="PTHR32204:SF0">
    <property type="entry name" value="ATPASE RAVA"/>
    <property type="match status" value="1"/>
</dbReference>
<accession>A0A812L901</accession>
<dbReference type="Gene3D" id="3.40.50.300">
    <property type="entry name" value="P-loop containing nucleotide triphosphate hydrolases"/>
    <property type="match status" value="1"/>
</dbReference>
<dbReference type="SMART" id="SM00382">
    <property type="entry name" value="AAA"/>
    <property type="match status" value="1"/>
</dbReference>
<dbReference type="Proteomes" id="UP000604046">
    <property type="component" value="Unassembled WGS sequence"/>
</dbReference>
<evidence type="ECO:0000256" key="1">
    <source>
        <dbReference type="SAM" id="Coils"/>
    </source>
</evidence>
<dbReference type="InterPro" id="IPR045427">
    <property type="entry name" value="MoxR"/>
</dbReference>
<feature type="compositionally biased region" description="Polar residues" evidence="2">
    <location>
        <begin position="95"/>
        <end position="105"/>
    </location>
</feature>
<evidence type="ECO:0000256" key="2">
    <source>
        <dbReference type="SAM" id="MobiDB-lite"/>
    </source>
</evidence>